<keyword evidence="3" id="KW-1185">Reference proteome</keyword>
<dbReference type="AlphaFoldDB" id="A0AAW0FD53"/>
<dbReference type="SUPFAM" id="SSF81606">
    <property type="entry name" value="PP2C-like"/>
    <property type="match status" value="1"/>
</dbReference>
<name>A0AAW0FD53_9APHY</name>
<dbReference type="PANTHER" id="PTHR13832:SF792">
    <property type="entry name" value="GM14286P"/>
    <property type="match status" value="1"/>
</dbReference>
<evidence type="ECO:0000313" key="3">
    <source>
        <dbReference type="Proteomes" id="UP001385951"/>
    </source>
</evidence>
<sequence length="353" mass="39006">MLRRAWKPVIGATVLVGGPAYIYYRYSSRSSVRETFDLSVKVQGSDGKYKRETRPMPLLSKEEVEERLHAHKQVIRTPRPGGIIWNQHTAYVASNNPIEDANASNIVQRDPSDPSAPGDLLFYAVMDGHGGFDTSRLLSKILLPAVALEYSSLIHDPKSIAPKPGYLQSLTSIISSTKAVPTHLDSDPDYVSQAIQRAFQNVDNEIIDAPLRLLAEEMSKNKGREGLPDLSQHPMALASMKPALTGSCALVAMFDTAHRNLYVACTGDSRAVAGVWEETGDGKGHWRVDVLTEDQTGRNPNELKRMQSEHPADEANTVIMRGRVLGGLEPSRAFGDSRYKWSREVQAILNEVF</sequence>
<gene>
    <name evidence="2" type="ORF">QCA50_020136</name>
</gene>
<dbReference type="CDD" id="cd00143">
    <property type="entry name" value="PP2Cc"/>
    <property type="match status" value="1"/>
</dbReference>
<dbReference type="Pfam" id="PF00481">
    <property type="entry name" value="PP2C"/>
    <property type="match status" value="1"/>
</dbReference>
<dbReference type="PROSITE" id="PS51746">
    <property type="entry name" value="PPM_2"/>
    <property type="match status" value="1"/>
</dbReference>
<dbReference type="InterPro" id="IPR001932">
    <property type="entry name" value="PPM-type_phosphatase-like_dom"/>
</dbReference>
<evidence type="ECO:0000259" key="1">
    <source>
        <dbReference type="PROSITE" id="PS51746"/>
    </source>
</evidence>
<organism evidence="2 3">
    <name type="scientific">Cerrena zonata</name>
    <dbReference type="NCBI Taxonomy" id="2478898"/>
    <lineage>
        <taxon>Eukaryota</taxon>
        <taxon>Fungi</taxon>
        <taxon>Dikarya</taxon>
        <taxon>Basidiomycota</taxon>
        <taxon>Agaricomycotina</taxon>
        <taxon>Agaricomycetes</taxon>
        <taxon>Polyporales</taxon>
        <taxon>Cerrenaceae</taxon>
        <taxon>Cerrena</taxon>
    </lineage>
</organism>
<comment type="caution">
    <text evidence="2">The sequence shown here is derived from an EMBL/GenBank/DDBJ whole genome shotgun (WGS) entry which is preliminary data.</text>
</comment>
<dbReference type="Proteomes" id="UP001385951">
    <property type="component" value="Unassembled WGS sequence"/>
</dbReference>
<dbReference type="Gene3D" id="3.60.40.10">
    <property type="entry name" value="PPM-type phosphatase domain"/>
    <property type="match status" value="1"/>
</dbReference>
<reference evidence="2 3" key="1">
    <citation type="submission" date="2022-09" db="EMBL/GenBank/DDBJ databases">
        <authorList>
            <person name="Palmer J.M."/>
        </authorList>
    </citation>
    <scope>NUCLEOTIDE SEQUENCE [LARGE SCALE GENOMIC DNA]</scope>
    <source>
        <strain evidence="2 3">DSM 7382</strain>
    </source>
</reference>
<proteinExistence type="predicted"/>
<evidence type="ECO:0000313" key="2">
    <source>
        <dbReference type="EMBL" id="KAK7676880.1"/>
    </source>
</evidence>
<dbReference type="PANTHER" id="PTHR13832">
    <property type="entry name" value="PROTEIN PHOSPHATASE 2C"/>
    <property type="match status" value="1"/>
</dbReference>
<dbReference type="EMBL" id="JASBNA010000101">
    <property type="protein sequence ID" value="KAK7676880.1"/>
    <property type="molecule type" value="Genomic_DNA"/>
</dbReference>
<protein>
    <recommendedName>
        <fullName evidence="1">PPM-type phosphatase domain-containing protein</fullName>
    </recommendedName>
</protein>
<dbReference type="InterPro" id="IPR036457">
    <property type="entry name" value="PPM-type-like_dom_sf"/>
</dbReference>
<feature type="domain" description="PPM-type phosphatase" evidence="1">
    <location>
        <begin position="89"/>
        <end position="353"/>
    </location>
</feature>
<accession>A0AAW0FD53</accession>
<dbReference type="GO" id="GO:0004741">
    <property type="term" value="F:[pyruvate dehydrogenase (acetyl-transferring)]-phosphatase activity"/>
    <property type="evidence" value="ECO:0007669"/>
    <property type="project" value="TreeGrafter"/>
</dbReference>
<dbReference type="SMART" id="SM00332">
    <property type="entry name" value="PP2Cc"/>
    <property type="match status" value="1"/>
</dbReference>
<dbReference type="GO" id="GO:0005739">
    <property type="term" value="C:mitochondrion"/>
    <property type="evidence" value="ECO:0007669"/>
    <property type="project" value="TreeGrafter"/>
</dbReference>
<dbReference type="InterPro" id="IPR015655">
    <property type="entry name" value="PP2C"/>
</dbReference>